<sequence>MEALNNRVALVTGVGRAAGIGFEVCRQLASQGITTLLTARRAEAAESLAGTLRDEGLDVRPYGLDVAEPDSVRQLTDRIQEDVGRLDILINNAAGTSAYGEQAATADLDQAHVVLETTLFGSWRLIQALLPLLRQSPAGRIVNVSSGAGSHGDPMFGLATNNQMGTSYAVSKAALNALTSKLALEEKESNVLINAVCPGFTATFEGGEAMGAQPVADGAAGIVWAALLDNDGPTGKFFRNKAELAW</sequence>
<dbReference type="PANTHER" id="PTHR43490">
    <property type="entry name" value="(+)-NEOMENTHOL DEHYDROGENASE"/>
    <property type="match status" value="1"/>
</dbReference>
<dbReference type="GO" id="GO:0016491">
    <property type="term" value="F:oxidoreductase activity"/>
    <property type="evidence" value="ECO:0007669"/>
    <property type="project" value="UniProtKB-KW"/>
</dbReference>
<evidence type="ECO:0000256" key="1">
    <source>
        <dbReference type="ARBA" id="ARBA00006484"/>
    </source>
</evidence>
<dbReference type="GO" id="GO:0016020">
    <property type="term" value="C:membrane"/>
    <property type="evidence" value="ECO:0007669"/>
    <property type="project" value="TreeGrafter"/>
</dbReference>
<comment type="caution">
    <text evidence="5">The sequence shown here is derived from an EMBL/GenBank/DDBJ whole genome shotgun (WGS) entry which is preliminary data.</text>
</comment>
<dbReference type="Proteomes" id="UP000283523">
    <property type="component" value="Unassembled WGS sequence"/>
</dbReference>
<dbReference type="PRINTS" id="PR00080">
    <property type="entry name" value="SDRFAMILY"/>
</dbReference>
<dbReference type="PRINTS" id="PR00081">
    <property type="entry name" value="GDHRDH"/>
</dbReference>
<dbReference type="Gene3D" id="3.40.50.720">
    <property type="entry name" value="NAD(P)-binding Rossmann-like Domain"/>
    <property type="match status" value="1"/>
</dbReference>
<dbReference type="Pfam" id="PF00106">
    <property type="entry name" value="adh_short"/>
    <property type="match status" value="1"/>
</dbReference>
<keyword evidence="2" id="KW-0521">NADP</keyword>
<dbReference type="RefSeq" id="WP_119670065.1">
    <property type="nucleotide sequence ID" value="NZ_QXED01000007.1"/>
</dbReference>
<dbReference type="EMBL" id="QXED01000007">
    <property type="protein sequence ID" value="RIV19779.1"/>
    <property type="molecule type" value="Genomic_DNA"/>
</dbReference>
<evidence type="ECO:0000313" key="6">
    <source>
        <dbReference type="Proteomes" id="UP000283523"/>
    </source>
</evidence>
<dbReference type="SUPFAM" id="SSF51735">
    <property type="entry name" value="NAD(P)-binding Rossmann-fold domains"/>
    <property type="match status" value="1"/>
</dbReference>
<proteinExistence type="inferred from homology"/>
<keyword evidence="6" id="KW-1185">Reference proteome</keyword>
<gene>
    <name evidence="5" type="ORF">DYU11_22895</name>
</gene>
<name>A0A418M2K2_9BACT</name>
<evidence type="ECO:0000256" key="3">
    <source>
        <dbReference type="ARBA" id="ARBA00023002"/>
    </source>
</evidence>
<accession>A0A418M2K2</accession>
<dbReference type="InterPro" id="IPR002347">
    <property type="entry name" value="SDR_fam"/>
</dbReference>
<dbReference type="InterPro" id="IPR036291">
    <property type="entry name" value="NAD(P)-bd_dom_sf"/>
</dbReference>
<evidence type="ECO:0000256" key="2">
    <source>
        <dbReference type="ARBA" id="ARBA00022857"/>
    </source>
</evidence>
<evidence type="ECO:0000256" key="4">
    <source>
        <dbReference type="RuleBase" id="RU000363"/>
    </source>
</evidence>
<dbReference type="AlphaFoldDB" id="A0A418M2K2"/>
<organism evidence="5 6">
    <name type="scientific">Fibrisoma montanum</name>
    <dbReference type="NCBI Taxonomy" id="2305895"/>
    <lineage>
        <taxon>Bacteria</taxon>
        <taxon>Pseudomonadati</taxon>
        <taxon>Bacteroidota</taxon>
        <taxon>Cytophagia</taxon>
        <taxon>Cytophagales</taxon>
        <taxon>Spirosomataceae</taxon>
        <taxon>Fibrisoma</taxon>
    </lineage>
</organism>
<protein>
    <submittedName>
        <fullName evidence="5">SDR family NAD(P)-dependent oxidoreductase</fullName>
    </submittedName>
</protein>
<comment type="similarity">
    <text evidence="1 4">Belongs to the short-chain dehydrogenases/reductases (SDR) family.</text>
</comment>
<evidence type="ECO:0000313" key="5">
    <source>
        <dbReference type="EMBL" id="RIV19779.1"/>
    </source>
</evidence>
<reference evidence="5 6" key="1">
    <citation type="submission" date="2018-08" db="EMBL/GenBank/DDBJ databases">
        <title>Fibrisoma montanum sp. nov., isolated from Danxia mountain soil.</title>
        <authorList>
            <person name="Huang Y."/>
        </authorList>
    </citation>
    <scope>NUCLEOTIDE SEQUENCE [LARGE SCALE GENOMIC DNA]</scope>
    <source>
        <strain evidence="5 6">HYT19</strain>
    </source>
</reference>
<dbReference type="OrthoDB" id="5786478at2"/>
<keyword evidence="3" id="KW-0560">Oxidoreductase</keyword>
<dbReference type="PANTHER" id="PTHR43490:SF99">
    <property type="entry name" value="SHORT-CHAIN DEHYDROGENASE_REDUCTASE"/>
    <property type="match status" value="1"/>
</dbReference>